<keyword evidence="5 7" id="KW-0067">ATP-binding</keyword>
<keyword evidence="11" id="KW-1185">Reference proteome</keyword>
<dbReference type="AlphaFoldDB" id="A0A1I2FTB3"/>
<dbReference type="GO" id="GO:0005829">
    <property type="term" value="C:cytosol"/>
    <property type="evidence" value="ECO:0007669"/>
    <property type="project" value="TreeGrafter"/>
</dbReference>
<dbReference type="OrthoDB" id="9807503at2"/>
<keyword evidence="4" id="KW-0862">Zinc</keyword>
<dbReference type="PRINTS" id="PR00987">
    <property type="entry name" value="TRNASYNTHGLU"/>
</dbReference>
<accession>A0A1I2FTB3</accession>
<dbReference type="GO" id="GO:0006424">
    <property type="term" value="P:glutamyl-tRNA aminoacylation"/>
    <property type="evidence" value="ECO:0007669"/>
    <property type="project" value="TreeGrafter"/>
</dbReference>
<evidence type="ECO:0000313" key="10">
    <source>
        <dbReference type="EMBL" id="SFF08674.1"/>
    </source>
</evidence>
<dbReference type="PROSITE" id="PS00178">
    <property type="entry name" value="AA_TRNA_LIGASE_I"/>
    <property type="match status" value="1"/>
</dbReference>
<sequence length="318" mass="36977">MNTYKDNHFFSLRSRLAPTPSGFLHLGNVFSFVLTWLIVRQQKGTLLLRIDDLDSQRRRIEYLDDIFQTLEWLGIDYDEGAGGTEDFLKNFSQEHRISQYEQLLNGLLNISPPLVYACSCSRKEIQNNSLNGLYTGFCRDSKILNRHLVAQKTETAWRIEVPPIPIRFQDVFKGEISINLAEKMGDFIIRRKDQIPAYQIASLSDDLEYRINFIVRGEDLVNSTAAQILLAQFLKKENFTKIPFLHHPLLYEKGEQKMSKSHDSLSIKELRKSLLSPQPIFQWIAEQLGIKSRIFTLQNLLDEFALSNISSKLYFPRW</sequence>
<evidence type="ECO:0000256" key="8">
    <source>
        <dbReference type="SAM" id="Phobius"/>
    </source>
</evidence>
<dbReference type="STRING" id="1003.SAMN04488541_101559"/>
<evidence type="ECO:0000256" key="1">
    <source>
        <dbReference type="ARBA" id="ARBA00022598"/>
    </source>
</evidence>
<evidence type="ECO:0000256" key="7">
    <source>
        <dbReference type="RuleBase" id="RU363037"/>
    </source>
</evidence>
<feature type="domain" description="Glutamyl/glutaminyl-tRNA synthetase class Ib catalytic" evidence="9">
    <location>
        <begin position="12"/>
        <end position="291"/>
    </location>
</feature>
<gene>
    <name evidence="10" type="ORF">SAMN04488541_101559</name>
</gene>
<keyword evidence="1 7" id="KW-0436">Ligase</keyword>
<dbReference type="GO" id="GO:0005524">
    <property type="term" value="F:ATP binding"/>
    <property type="evidence" value="ECO:0007669"/>
    <property type="project" value="UniProtKB-KW"/>
</dbReference>
<keyword evidence="6 7" id="KW-0030">Aminoacyl-tRNA synthetase</keyword>
<evidence type="ECO:0000259" key="9">
    <source>
        <dbReference type="Pfam" id="PF00749"/>
    </source>
</evidence>
<dbReference type="Pfam" id="PF00749">
    <property type="entry name" value="tRNA-synt_1c"/>
    <property type="match status" value="1"/>
</dbReference>
<evidence type="ECO:0000256" key="4">
    <source>
        <dbReference type="ARBA" id="ARBA00022833"/>
    </source>
</evidence>
<dbReference type="Gene3D" id="3.40.50.620">
    <property type="entry name" value="HUPs"/>
    <property type="match status" value="1"/>
</dbReference>
<evidence type="ECO:0000256" key="6">
    <source>
        <dbReference type="ARBA" id="ARBA00023146"/>
    </source>
</evidence>
<keyword evidence="8" id="KW-1133">Transmembrane helix</keyword>
<keyword evidence="2" id="KW-0479">Metal-binding</keyword>
<evidence type="ECO:0000256" key="5">
    <source>
        <dbReference type="ARBA" id="ARBA00022840"/>
    </source>
</evidence>
<dbReference type="RefSeq" id="WP_091544601.1">
    <property type="nucleotide sequence ID" value="NZ_FONY01000015.1"/>
</dbReference>
<dbReference type="InterPro" id="IPR014729">
    <property type="entry name" value="Rossmann-like_a/b/a_fold"/>
</dbReference>
<dbReference type="InterPro" id="IPR000924">
    <property type="entry name" value="Glu/Gln-tRNA-synth"/>
</dbReference>
<keyword evidence="3 7" id="KW-0547">Nucleotide-binding</keyword>
<dbReference type="GO" id="GO:0004818">
    <property type="term" value="F:glutamate-tRNA ligase activity"/>
    <property type="evidence" value="ECO:0007669"/>
    <property type="project" value="TreeGrafter"/>
</dbReference>
<keyword evidence="7" id="KW-0648">Protein biosynthesis</keyword>
<evidence type="ECO:0000256" key="3">
    <source>
        <dbReference type="ARBA" id="ARBA00022741"/>
    </source>
</evidence>
<keyword evidence="8" id="KW-0472">Membrane</keyword>
<keyword evidence="8" id="KW-0812">Transmembrane</keyword>
<dbReference type="SUPFAM" id="SSF52374">
    <property type="entry name" value="Nucleotidylyl transferase"/>
    <property type="match status" value="1"/>
</dbReference>
<protein>
    <submittedName>
        <fullName evidence="10">Glutamyl-tRNA synthetase</fullName>
    </submittedName>
</protein>
<evidence type="ECO:0000313" key="11">
    <source>
        <dbReference type="Proteomes" id="UP000199513"/>
    </source>
</evidence>
<proteinExistence type="inferred from homology"/>
<dbReference type="EMBL" id="FONY01000015">
    <property type="protein sequence ID" value="SFF08674.1"/>
    <property type="molecule type" value="Genomic_DNA"/>
</dbReference>
<comment type="similarity">
    <text evidence="7">Belongs to the class-I aminoacyl-tRNA synthetase family.</text>
</comment>
<dbReference type="InterPro" id="IPR049940">
    <property type="entry name" value="GluQ/Sye"/>
</dbReference>
<dbReference type="PANTHER" id="PTHR43311">
    <property type="entry name" value="GLUTAMATE--TRNA LIGASE"/>
    <property type="match status" value="1"/>
</dbReference>
<feature type="transmembrane region" description="Helical" evidence="8">
    <location>
        <begin position="20"/>
        <end position="39"/>
    </location>
</feature>
<dbReference type="InterPro" id="IPR020058">
    <property type="entry name" value="Glu/Gln-tRNA-synth_Ib_cat-dom"/>
</dbReference>
<dbReference type="Proteomes" id="UP000199513">
    <property type="component" value="Unassembled WGS sequence"/>
</dbReference>
<dbReference type="PANTHER" id="PTHR43311:SF1">
    <property type="entry name" value="GLUTAMYL-Q TRNA(ASP) SYNTHETASE"/>
    <property type="match status" value="1"/>
</dbReference>
<name>A0A1I2FTB3_9BACT</name>
<dbReference type="InterPro" id="IPR001412">
    <property type="entry name" value="aa-tRNA-synth_I_CS"/>
</dbReference>
<evidence type="ECO:0000256" key="2">
    <source>
        <dbReference type="ARBA" id="ARBA00022723"/>
    </source>
</evidence>
<organism evidence="10 11">
    <name type="scientific">Thermoflexibacter ruber</name>
    <dbReference type="NCBI Taxonomy" id="1003"/>
    <lineage>
        <taxon>Bacteria</taxon>
        <taxon>Pseudomonadati</taxon>
        <taxon>Bacteroidota</taxon>
        <taxon>Cytophagia</taxon>
        <taxon>Cytophagales</taxon>
        <taxon>Thermoflexibacteraceae</taxon>
        <taxon>Thermoflexibacter</taxon>
    </lineage>
</organism>
<reference evidence="10 11" key="1">
    <citation type="submission" date="2016-10" db="EMBL/GenBank/DDBJ databases">
        <authorList>
            <person name="de Groot N.N."/>
        </authorList>
    </citation>
    <scope>NUCLEOTIDE SEQUENCE [LARGE SCALE GENOMIC DNA]</scope>
    <source>
        <strain>GEY</strain>
        <strain evidence="11">DSM 9560</strain>
    </source>
</reference>